<accession>A0A9X7ARV8</accession>
<protein>
    <recommendedName>
        <fullName evidence="3">DUF4258 domain-containing protein</fullName>
    </recommendedName>
</protein>
<gene>
    <name evidence="1" type="ORF">COK72_01795</name>
</gene>
<evidence type="ECO:0008006" key="3">
    <source>
        <dbReference type="Google" id="ProtNLM"/>
    </source>
</evidence>
<dbReference type="Pfam" id="PF14076">
    <property type="entry name" value="DUF4258"/>
    <property type="match status" value="1"/>
</dbReference>
<sequence length="102" mass="12105">MKLEFSRHAQERITERHITRGEIVCAVLYGNREKANKRWTFEYTYKDFVIVVAEHENGKMVVVSCEYTQKFTKYAKKFAKQNGIGFYKALRRLRESNFTLAS</sequence>
<comment type="caution">
    <text evidence="1">The sequence shown here is derived from an EMBL/GenBank/DDBJ whole genome shotgun (WGS) entry which is preliminary data.</text>
</comment>
<evidence type="ECO:0000313" key="1">
    <source>
        <dbReference type="EMBL" id="PFT50760.1"/>
    </source>
</evidence>
<dbReference type="Proteomes" id="UP000226106">
    <property type="component" value="Unassembled WGS sequence"/>
</dbReference>
<reference evidence="1 2" key="1">
    <citation type="submission" date="2017-09" db="EMBL/GenBank/DDBJ databases">
        <title>Large-scale bioinformatics analysis of Bacillus genomes uncovers conserved roles of natural products in bacterial physiology.</title>
        <authorList>
            <consortium name="Agbiome Team Llc"/>
            <person name="Bleich R.M."/>
            <person name="Grubbs K.J."/>
            <person name="Santa Maria K.C."/>
            <person name="Allen S.E."/>
            <person name="Farag S."/>
            <person name="Shank E.A."/>
            <person name="Bowers A."/>
        </authorList>
    </citation>
    <scope>NUCLEOTIDE SEQUENCE [LARGE SCALE GENOMIC DNA]</scope>
    <source>
        <strain evidence="1 2">AFS065400</strain>
    </source>
</reference>
<evidence type="ECO:0000313" key="2">
    <source>
        <dbReference type="Proteomes" id="UP000226106"/>
    </source>
</evidence>
<organism evidence="1 2">
    <name type="scientific">Bacillus thuringiensis</name>
    <dbReference type="NCBI Taxonomy" id="1428"/>
    <lineage>
        <taxon>Bacteria</taxon>
        <taxon>Bacillati</taxon>
        <taxon>Bacillota</taxon>
        <taxon>Bacilli</taxon>
        <taxon>Bacillales</taxon>
        <taxon>Bacillaceae</taxon>
        <taxon>Bacillus</taxon>
        <taxon>Bacillus cereus group</taxon>
    </lineage>
</organism>
<dbReference type="RefSeq" id="WP_098392910.1">
    <property type="nucleotide sequence ID" value="NZ_NTVZ01000052.1"/>
</dbReference>
<dbReference type="EMBL" id="NVCO01000007">
    <property type="protein sequence ID" value="PFT50760.1"/>
    <property type="molecule type" value="Genomic_DNA"/>
</dbReference>
<name>A0A9X7ARV8_BACTU</name>
<dbReference type="AlphaFoldDB" id="A0A9X7ARV8"/>
<dbReference type="InterPro" id="IPR025354">
    <property type="entry name" value="DUF4258"/>
</dbReference>
<proteinExistence type="predicted"/>